<evidence type="ECO:0000313" key="3">
    <source>
        <dbReference type="EMBL" id="KPI45161.1"/>
    </source>
</evidence>
<comment type="caution">
    <text evidence="3">The sequence shown here is derived from an EMBL/GenBank/DDBJ whole genome shotgun (WGS) entry which is preliminary data.</text>
</comment>
<dbReference type="VEuPathDB" id="FungiDB:AB675_2372"/>
<dbReference type="OrthoDB" id="566138at2759"/>
<dbReference type="GO" id="GO:0016740">
    <property type="term" value="F:transferase activity"/>
    <property type="evidence" value="ECO:0007669"/>
    <property type="project" value="UniProtKB-KW"/>
</dbReference>
<organism evidence="3 4">
    <name type="scientific">Cyphellophora attinorum</name>
    <dbReference type="NCBI Taxonomy" id="1664694"/>
    <lineage>
        <taxon>Eukaryota</taxon>
        <taxon>Fungi</taxon>
        <taxon>Dikarya</taxon>
        <taxon>Ascomycota</taxon>
        <taxon>Pezizomycotina</taxon>
        <taxon>Eurotiomycetes</taxon>
        <taxon>Chaetothyriomycetidae</taxon>
        <taxon>Chaetothyriales</taxon>
        <taxon>Cyphellophoraceae</taxon>
        <taxon>Cyphellophora</taxon>
    </lineage>
</organism>
<dbReference type="PANTHER" id="PTHR42678">
    <property type="entry name" value="AMIDASE"/>
    <property type="match status" value="1"/>
</dbReference>
<dbReference type="Gene3D" id="3.90.1300.10">
    <property type="entry name" value="Amidase signature (AS) domain"/>
    <property type="match status" value="1"/>
</dbReference>
<accession>A0A0N0NRJ5</accession>
<reference evidence="3 4" key="1">
    <citation type="submission" date="2015-06" db="EMBL/GenBank/DDBJ databases">
        <title>Draft genome of the ant-associated black yeast Phialophora attae CBS 131958.</title>
        <authorList>
            <person name="Moreno L.F."/>
            <person name="Stielow B.J."/>
            <person name="de Hoog S."/>
            <person name="Vicente V.A."/>
            <person name="Weiss V.A."/>
            <person name="de Vries M."/>
            <person name="Cruz L.M."/>
            <person name="Souza E.M."/>
        </authorList>
    </citation>
    <scope>NUCLEOTIDE SEQUENCE [LARGE SCALE GENOMIC DNA]</scope>
    <source>
        <strain evidence="3 4">CBS 131958</strain>
    </source>
</reference>
<sequence length="482" mass="50027">MLSLSRFILGVSLYSALASCQTTPFDPREASIASIHNALFSRLTTCRDVVTAHIARIEAYNPLINAIITINPEALSIADEFDDALASGNATGALFCIPVLLKDNYDALPMVTTGGCAALNASTPTLDGPAVTALRRAGAVILGKANLHELALEGLSVSSYGGQTINSYDSARTPGGSSGGSGAAIAASLAVLGTGSDTVNSLRSPASANSLYSFRPTWGLISRAGVVPISYTQDTIGAMGRSLMDIATALTVMAGVGYDPADNATAKIPASVKDTDYTLALSPSSAPALSSLRIGVLLGFFNFTSGPDVDPVNAAMTQVLSVLSSSGATLINITDTSTYNATAISSAMDVQQLEYREALTAYLSSSNLTGPRPQSMPELYLNTSEYLVIPSQYSYVNNALISSTSNSSYAAKQRLITNLTTTLHSLFASNDLDAIIYPEQKNLVVPIGSPSQSGRNGILAALTGSPVITMPVASVIRATQRQ</sequence>
<evidence type="ECO:0000259" key="2">
    <source>
        <dbReference type="Pfam" id="PF01425"/>
    </source>
</evidence>
<keyword evidence="1" id="KW-0732">Signal</keyword>
<dbReference type="STRING" id="1664694.A0A0N0NRJ5"/>
<dbReference type="SUPFAM" id="SSF75304">
    <property type="entry name" value="Amidase signature (AS) enzymes"/>
    <property type="match status" value="1"/>
</dbReference>
<dbReference type="EMBL" id="LFJN01000002">
    <property type="protein sequence ID" value="KPI45161.1"/>
    <property type="molecule type" value="Genomic_DNA"/>
</dbReference>
<dbReference type="RefSeq" id="XP_018005124.1">
    <property type="nucleotide sequence ID" value="XM_018142339.1"/>
</dbReference>
<protein>
    <submittedName>
        <fullName evidence="3">Glutamyl-tRNA(Gln) amidotransferase subunit A 2</fullName>
    </submittedName>
</protein>
<dbReference type="AlphaFoldDB" id="A0A0N0NRJ5"/>
<dbReference type="PROSITE" id="PS51257">
    <property type="entry name" value="PROKAR_LIPOPROTEIN"/>
    <property type="match status" value="1"/>
</dbReference>
<dbReference type="PANTHER" id="PTHR42678:SF5">
    <property type="entry name" value="GLUTAMYL-TRNA(GLN) AMIDOTRANSFERASE SUBUNIT A"/>
    <property type="match status" value="1"/>
</dbReference>
<dbReference type="Proteomes" id="UP000038010">
    <property type="component" value="Unassembled WGS sequence"/>
</dbReference>
<name>A0A0N0NRJ5_9EURO</name>
<dbReference type="InterPro" id="IPR036928">
    <property type="entry name" value="AS_sf"/>
</dbReference>
<dbReference type="GeneID" id="28734219"/>
<evidence type="ECO:0000256" key="1">
    <source>
        <dbReference type="SAM" id="SignalP"/>
    </source>
</evidence>
<feature type="domain" description="Amidase" evidence="2">
    <location>
        <begin position="48"/>
        <end position="472"/>
    </location>
</feature>
<proteinExistence type="predicted"/>
<evidence type="ECO:0000313" key="4">
    <source>
        <dbReference type="Proteomes" id="UP000038010"/>
    </source>
</evidence>
<keyword evidence="4" id="KW-1185">Reference proteome</keyword>
<feature type="signal peptide" evidence="1">
    <location>
        <begin position="1"/>
        <end position="20"/>
    </location>
</feature>
<keyword evidence="3" id="KW-0808">Transferase</keyword>
<dbReference type="InterPro" id="IPR023631">
    <property type="entry name" value="Amidase_dom"/>
</dbReference>
<feature type="chain" id="PRO_5005856845" evidence="1">
    <location>
        <begin position="21"/>
        <end position="482"/>
    </location>
</feature>
<gene>
    <name evidence="3" type="ORF">AB675_2372</name>
</gene>
<dbReference type="Pfam" id="PF01425">
    <property type="entry name" value="Amidase"/>
    <property type="match status" value="1"/>
</dbReference>